<dbReference type="Pfam" id="PF23753">
    <property type="entry name" value="TPR_WDR11"/>
    <property type="match status" value="1"/>
</dbReference>
<name>A0A2G5FBV8_AQUCA</name>
<dbReference type="Proteomes" id="UP000230069">
    <property type="component" value="Unassembled WGS sequence"/>
</dbReference>
<dbReference type="OrthoDB" id="1291858at2759"/>
<evidence type="ECO:0000256" key="1">
    <source>
        <dbReference type="SAM" id="Phobius"/>
    </source>
</evidence>
<evidence type="ECO:0000259" key="2">
    <source>
        <dbReference type="Pfam" id="PF23753"/>
    </source>
</evidence>
<keyword evidence="1" id="KW-0472">Membrane</keyword>
<feature type="domain" description="WDR11 TPR" evidence="2">
    <location>
        <begin position="4"/>
        <end position="177"/>
    </location>
</feature>
<dbReference type="PANTHER" id="PTHR14593">
    <property type="entry name" value="WD REPEAT-CONTAINING PROTEIN 11"/>
    <property type="match status" value="1"/>
</dbReference>
<keyword evidence="4" id="KW-1185">Reference proteome</keyword>
<reference evidence="3 4" key="1">
    <citation type="submission" date="2017-09" db="EMBL/GenBank/DDBJ databases">
        <title>WGS assembly of Aquilegia coerulea Goldsmith.</title>
        <authorList>
            <person name="Hodges S."/>
            <person name="Kramer E."/>
            <person name="Nordborg M."/>
            <person name="Tomkins J."/>
            <person name="Borevitz J."/>
            <person name="Derieg N."/>
            <person name="Yan J."/>
            <person name="Mihaltcheva S."/>
            <person name="Hayes R.D."/>
            <person name="Rokhsar D."/>
        </authorList>
    </citation>
    <scope>NUCLEOTIDE SEQUENCE [LARGE SCALE GENOMIC DNA]</scope>
    <source>
        <strain evidence="4">cv. Goldsmith</strain>
    </source>
</reference>
<dbReference type="STRING" id="218851.A0A2G5FBV8"/>
<evidence type="ECO:0000313" key="4">
    <source>
        <dbReference type="Proteomes" id="UP000230069"/>
    </source>
</evidence>
<dbReference type="InParanoid" id="A0A2G5FBV8"/>
<evidence type="ECO:0000313" key="3">
    <source>
        <dbReference type="EMBL" id="PIA65494.1"/>
    </source>
</evidence>
<keyword evidence="1" id="KW-1133">Transmembrane helix</keyword>
<dbReference type="PANTHER" id="PTHR14593:SF5">
    <property type="entry name" value="WD REPEAT-CONTAINING PROTEIN 11"/>
    <property type="match status" value="1"/>
</dbReference>
<organism evidence="3 4">
    <name type="scientific">Aquilegia coerulea</name>
    <name type="common">Rocky mountain columbine</name>
    <dbReference type="NCBI Taxonomy" id="218851"/>
    <lineage>
        <taxon>Eukaryota</taxon>
        <taxon>Viridiplantae</taxon>
        <taxon>Streptophyta</taxon>
        <taxon>Embryophyta</taxon>
        <taxon>Tracheophyta</taxon>
        <taxon>Spermatophyta</taxon>
        <taxon>Magnoliopsida</taxon>
        <taxon>Ranunculales</taxon>
        <taxon>Ranunculaceae</taxon>
        <taxon>Thalictroideae</taxon>
        <taxon>Aquilegia</taxon>
    </lineage>
</organism>
<protein>
    <recommendedName>
        <fullName evidence="2">WDR11 TPR domain-containing protein</fullName>
    </recommendedName>
</protein>
<dbReference type="EMBL" id="KZ305018">
    <property type="protein sequence ID" value="PIA65494.1"/>
    <property type="molecule type" value="Genomic_DNA"/>
</dbReference>
<feature type="transmembrane region" description="Helical" evidence="1">
    <location>
        <begin position="84"/>
        <end position="106"/>
    </location>
</feature>
<dbReference type="GO" id="GO:0005737">
    <property type="term" value="C:cytoplasm"/>
    <property type="evidence" value="ECO:0007669"/>
    <property type="project" value="TreeGrafter"/>
</dbReference>
<gene>
    <name evidence="3" type="ORF">AQUCO_00100772v1</name>
</gene>
<sequence length="183" mass="20379">MVQCNTTKDNISYRNPGTGSSAGDLRSYMIESFLPHVGDSVVSELLLKFVLVDLFKRSLFPVLGCILDDERAELYSTVVHNGSAIRFAFAAAVFVASCSFALSHLMNKLVNKPLQKGLVSSFPDLEDTSTLLRIISLYRLLFLVDRAMVACEQKELWESASECMPWHGKLEGEEAIKTVYMTT</sequence>
<accession>A0A2G5FBV8</accession>
<dbReference type="AlphaFoldDB" id="A0A2G5FBV8"/>
<dbReference type="InterPro" id="IPR039694">
    <property type="entry name" value="WDR11"/>
</dbReference>
<proteinExistence type="predicted"/>
<keyword evidence="1" id="KW-0812">Transmembrane</keyword>
<dbReference type="InterPro" id="IPR057854">
    <property type="entry name" value="TPR_WDR11"/>
</dbReference>